<proteinExistence type="predicted"/>
<dbReference type="EMBL" id="UINC01219635">
    <property type="protein sequence ID" value="SVE47188.1"/>
    <property type="molecule type" value="Genomic_DNA"/>
</dbReference>
<accession>A0A383DTM7</accession>
<gene>
    <name evidence="1" type="ORF">METZ01_LOCUS500042</name>
</gene>
<reference evidence="1" key="1">
    <citation type="submission" date="2018-05" db="EMBL/GenBank/DDBJ databases">
        <authorList>
            <person name="Lanie J.A."/>
            <person name="Ng W.-L."/>
            <person name="Kazmierczak K.M."/>
            <person name="Andrzejewski T.M."/>
            <person name="Davidsen T.M."/>
            <person name="Wayne K.J."/>
            <person name="Tettelin H."/>
            <person name="Glass J.I."/>
            <person name="Rusch D."/>
            <person name="Podicherti R."/>
            <person name="Tsui H.-C.T."/>
            <person name="Winkler M.E."/>
        </authorList>
    </citation>
    <scope>NUCLEOTIDE SEQUENCE</scope>
</reference>
<name>A0A383DTM7_9ZZZZ</name>
<organism evidence="1">
    <name type="scientific">marine metagenome</name>
    <dbReference type="NCBI Taxonomy" id="408172"/>
    <lineage>
        <taxon>unclassified sequences</taxon>
        <taxon>metagenomes</taxon>
        <taxon>ecological metagenomes</taxon>
    </lineage>
</organism>
<feature type="non-terminal residue" evidence="1">
    <location>
        <position position="1"/>
    </location>
</feature>
<evidence type="ECO:0000313" key="1">
    <source>
        <dbReference type="EMBL" id="SVE47188.1"/>
    </source>
</evidence>
<feature type="non-terminal residue" evidence="1">
    <location>
        <position position="234"/>
    </location>
</feature>
<protein>
    <submittedName>
        <fullName evidence="1">Uncharacterized protein</fullName>
    </submittedName>
</protein>
<dbReference type="AlphaFoldDB" id="A0A383DTM7"/>
<sequence length="234" mass="25090">VKVTTLRNNIPETTNIGAYTSTLAVATGAGESLASTSTPVFAFNVARNTDVRTEITAPVADFATTSSSIPVTGRVNDPSVTEVLVGVRLDNVEFFKDDTSRDYISATEDTWNAESTQGGAATGWHFEANWFDGWNSAGGASEVDGAWRFAKSNEMYYCEADRCSGTLTAAAPVELDGSSDLTFDTWHGTDSFPEDDVKLVEIAIVTKDAADNDVIGEWQALTQIVGRGFKSFVE</sequence>